<sequence length="191" mass="20682">MTTNKVSVGVSGRHVHVSREHLDVLYGQGYQLQPMKDLSQPGQYAAKELVDLVTEKGTFKNVRILGPERKQTQIELALTDSIKLGINPPVRDSGDLKGSPGLTISGPKGQVTITEGVIIAGRHIHMTPDDAAKFGVKDKDIVKVKTGGPRAVIFDQVLVRVNPAYSLELHIDTDEGNAAMLKNGEIVEVIK</sequence>
<keyword evidence="8 10" id="KW-0012">Acyltransferase</keyword>
<evidence type="ECO:0000256" key="2">
    <source>
        <dbReference type="ARBA" id="ARBA00007342"/>
    </source>
</evidence>
<dbReference type="eggNOG" id="COG4869">
    <property type="taxonomic scope" value="Bacteria"/>
</dbReference>
<dbReference type="STRING" id="1009370.ALO_19752"/>
<evidence type="ECO:0000256" key="4">
    <source>
        <dbReference type="ARBA" id="ARBA00020837"/>
    </source>
</evidence>
<dbReference type="PIRSF" id="PIRSF010130">
    <property type="entry name" value="PduL"/>
    <property type="match status" value="1"/>
</dbReference>
<dbReference type="AlphaFoldDB" id="F7NPA7"/>
<dbReference type="UniPathway" id="UPA00621"/>
<protein>
    <recommendedName>
        <fullName evidence="4 10">Phosphate propanoyltransferase</fullName>
        <ecNumber evidence="3 10">2.3.1.222</ecNumber>
    </recommendedName>
</protein>
<keyword evidence="5 10" id="KW-0808">Transferase</keyword>
<evidence type="ECO:0000313" key="12">
    <source>
        <dbReference type="Proteomes" id="UP000003240"/>
    </source>
</evidence>
<dbReference type="EC" id="2.3.1.222" evidence="3 10"/>
<evidence type="ECO:0000256" key="9">
    <source>
        <dbReference type="ARBA" id="ARBA00047589"/>
    </source>
</evidence>
<reference evidence="11 12" key="1">
    <citation type="journal article" date="2011" name="EMBO J.">
        <title>Structural diversity of bacterial flagellar motors.</title>
        <authorList>
            <person name="Chen S."/>
            <person name="Beeby M."/>
            <person name="Murphy G.E."/>
            <person name="Leadbetter J.R."/>
            <person name="Hendrixson D.R."/>
            <person name="Briegel A."/>
            <person name="Li Z."/>
            <person name="Shi J."/>
            <person name="Tocheva E.I."/>
            <person name="Muller A."/>
            <person name="Dobro M.J."/>
            <person name="Jensen G.J."/>
        </authorList>
    </citation>
    <scope>NUCLEOTIDE SEQUENCE [LARGE SCALE GENOMIC DNA]</scope>
    <source>
        <strain evidence="11 12">DSM 6540</strain>
    </source>
</reference>
<dbReference type="EMBL" id="AFGF01000241">
    <property type="protein sequence ID" value="EGO62069.1"/>
    <property type="molecule type" value="Genomic_DNA"/>
</dbReference>
<comment type="caution">
    <text evidence="11">The sequence shown here is derived from an EMBL/GenBank/DDBJ whole genome shotgun (WGS) entry which is preliminary data.</text>
</comment>
<dbReference type="InterPro" id="IPR008300">
    <property type="entry name" value="PTAC"/>
</dbReference>
<dbReference type="GO" id="GO:0016747">
    <property type="term" value="F:acyltransferase activity, transferring groups other than amino-acyl groups"/>
    <property type="evidence" value="ECO:0007669"/>
    <property type="project" value="InterPro"/>
</dbReference>
<accession>F7NPA7</accession>
<evidence type="ECO:0000256" key="1">
    <source>
        <dbReference type="ARBA" id="ARBA00001947"/>
    </source>
</evidence>
<dbReference type="Proteomes" id="UP000003240">
    <property type="component" value="Unassembled WGS sequence"/>
</dbReference>
<evidence type="ECO:0000313" key="11">
    <source>
        <dbReference type="EMBL" id="EGO62069.1"/>
    </source>
</evidence>
<comment type="pathway">
    <text evidence="10">Polyol metabolism; 1,2-propanediol degradation.</text>
</comment>
<keyword evidence="7" id="KW-0862">Zinc</keyword>
<dbReference type="OrthoDB" id="9784365at2"/>
<evidence type="ECO:0000256" key="10">
    <source>
        <dbReference type="PIRNR" id="PIRNR010130"/>
    </source>
</evidence>
<gene>
    <name evidence="11" type="ORF">ALO_19752</name>
</gene>
<keyword evidence="12" id="KW-1185">Reference proteome</keyword>
<comment type="similarity">
    <text evidence="2 10">Belongs to the PduL family.</text>
</comment>
<dbReference type="PANTHER" id="PTHR39453:SF1">
    <property type="entry name" value="PHOSPHATE PROPANOYLTRANSFERASE"/>
    <property type="match status" value="1"/>
</dbReference>
<evidence type="ECO:0000256" key="7">
    <source>
        <dbReference type="ARBA" id="ARBA00022833"/>
    </source>
</evidence>
<dbReference type="GO" id="GO:0046872">
    <property type="term" value="F:metal ion binding"/>
    <property type="evidence" value="ECO:0007669"/>
    <property type="project" value="UniProtKB-KW"/>
</dbReference>
<proteinExistence type="inferred from homology"/>
<dbReference type="RefSeq" id="WP_004099240.1">
    <property type="nucleotide sequence ID" value="NZ_AFGF01000241.1"/>
</dbReference>
<dbReference type="Pfam" id="PF06130">
    <property type="entry name" value="PTAC"/>
    <property type="match status" value="1"/>
</dbReference>
<evidence type="ECO:0000256" key="3">
    <source>
        <dbReference type="ARBA" id="ARBA00012206"/>
    </source>
</evidence>
<dbReference type="NCBIfam" id="NF011652">
    <property type="entry name" value="PRK15070.1"/>
    <property type="match status" value="1"/>
</dbReference>
<dbReference type="GO" id="GO:0051144">
    <property type="term" value="P:1,2-propanediol catabolic process"/>
    <property type="evidence" value="ECO:0007669"/>
    <property type="project" value="UniProtKB-UniPathway"/>
</dbReference>
<comment type="function">
    <text evidence="10">Involved in 1,2-propanediol (1,2-PD) degradation by catalyzing the conversion of propanoyl-CoA to propanoyl-phosphate.</text>
</comment>
<evidence type="ECO:0000256" key="5">
    <source>
        <dbReference type="ARBA" id="ARBA00022679"/>
    </source>
</evidence>
<comment type="cofactor">
    <cofactor evidence="1">
        <name>Zn(2+)</name>
        <dbReference type="ChEBI" id="CHEBI:29105"/>
    </cofactor>
</comment>
<evidence type="ECO:0000256" key="8">
    <source>
        <dbReference type="ARBA" id="ARBA00023315"/>
    </source>
</evidence>
<organism evidence="11 12">
    <name type="scientific">Acetonema longum DSM 6540</name>
    <dbReference type="NCBI Taxonomy" id="1009370"/>
    <lineage>
        <taxon>Bacteria</taxon>
        <taxon>Bacillati</taxon>
        <taxon>Bacillota</taxon>
        <taxon>Negativicutes</taxon>
        <taxon>Acetonemataceae</taxon>
        <taxon>Acetonema</taxon>
    </lineage>
</organism>
<keyword evidence="6" id="KW-0479">Metal-binding</keyword>
<evidence type="ECO:0000256" key="6">
    <source>
        <dbReference type="ARBA" id="ARBA00022723"/>
    </source>
</evidence>
<name>F7NPA7_9FIRM</name>
<dbReference type="PANTHER" id="PTHR39453">
    <property type="entry name" value="PHOSPHATE PROPANOYLTRANSFERASE"/>
    <property type="match status" value="1"/>
</dbReference>
<comment type="catalytic activity">
    <reaction evidence="9 10">
        <text>propanoyl-CoA + phosphate = propanoyl phosphate + CoA</text>
        <dbReference type="Rhea" id="RHEA:28046"/>
        <dbReference type="ChEBI" id="CHEBI:43474"/>
        <dbReference type="ChEBI" id="CHEBI:57287"/>
        <dbReference type="ChEBI" id="CHEBI:57392"/>
        <dbReference type="ChEBI" id="CHEBI:58933"/>
        <dbReference type="EC" id="2.3.1.222"/>
    </reaction>
</comment>